<feature type="region of interest" description="Disordered" evidence="8">
    <location>
        <begin position="118"/>
        <end position="138"/>
    </location>
</feature>
<keyword evidence="5 7" id="KW-0720">Serine protease</keyword>
<evidence type="ECO:0000256" key="5">
    <source>
        <dbReference type="ARBA" id="ARBA00022825"/>
    </source>
</evidence>
<evidence type="ECO:0000256" key="10">
    <source>
        <dbReference type="SAM" id="SignalP"/>
    </source>
</evidence>
<feature type="compositionally biased region" description="Basic and acidic residues" evidence="8">
    <location>
        <begin position="661"/>
        <end position="672"/>
    </location>
</feature>
<dbReference type="SUPFAM" id="SSF52743">
    <property type="entry name" value="Subtilisin-like"/>
    <property type="match status" value="1"/>
</dbReference>
<evidence type="ECO:0000256" key="8">
    <source>
        <dbReference type="SAM" id="MobiDB-lite"/>
    </source>
</evidence>
<dbReference type="InterPro" id="IPR002884">
    <property type="entry name" value="P_dom"/>
</dbReference>
<reference evidence="12 13" key="1">
    <citation type="submission" date="2024-01" db="EMBL/GenBank/DDBJ databases">
        <title>A draft genome for the cacao thread blight pathogen Marasmiellus scandens.</title>
        <authorList>
            <person name="Baruah I.K."/>
            <person name="Leung J."/>
            <person name="Bukari Y."/>
            <person name="Amoako-Attah I."/>
            <person name="Meinhardt L.W."/>
            <person name="Bailey B.A."/>
            <person name="Cohen S.P."/>
        </authorList>
    </citation>
    <scope>NUCLEOTIDE SEQUENCE [LARGE SCALE GENOMIC DNA]</scope>
    <source>
        <strain evidence="12 13">GH-19</strain>
    </source>
</reference>
<dbReference type="InterPro" id="IPR034182">
    <property type="entry name" value="Kexin/furin"/>
</dbReference>
<keyword evidence="6" id="KW-0106">Calcium</keyword>
<dbReference type="InterPro" id="IPR022398">
    <property type="entry name" value="Peptidase_S8_His-AS"/>
</dbReference>
<comment type="caution">
    <text evidence="12">The sequence shown here is derived from an EMBL/GenBank/DDBJ whole genome shotgun (WGS) entry which is preliminary data.</text>
</comment>
<dbReference type="PROSITE" id="PS00138">
    <property type="entry name" value="SUBTILASE_SER"/>
    <property type="match status" value="1"/>
</dbReference>
<dbReference type="CDD" id="cd04059">
    <property type="entry name" value="Peptidases_S8_Protein_convertases_Kexins_Furin-like"/>
    <property type="match status" value="1"/>
</dbReference>
<dbReference type="PRINTS" id="PR00723">
    <property type="entry name" value="SUBTILISIN"/>
</dbReference>
<feature type="active site" description="Charge relay system" evidence="7">
    <location>
        <position position="225"/>
    </location>
</feature>
<organism evidence="12 13">
    <name type="scientific">Marasmiellus scandens</name>
    <dbReference type="NCBI Taxonomy" id="2682957"/>
    <lineage>
        <taxon>Eukaryota</taxon>
        <taxon>Fungi</taxon>
        <taxon>Dikarya</taxon>
        <taxon>Basidiomycota</taxon>
        <taxon>Agaricomycotina</taxon>
        <taxon>Agaricomycetes</taxon>
        <taxon>Agaricomycetidae</taxon>
        <taxon>Agaricales</taxon>
        <taxon>Marasmiineae</taxon>
        <taxon>Omphalotaceae</taxon>
        <taxon>Marasmiellus</taxon>
    </lineage>
</organism>
<evidence type="ECO:0000256" key="4">
    <source>
        <dbReference type="ARBA" id="ARBA00022801"/>
    </source>
</evidence>
<keyword evidence="2 7" id="KW-0645">Protease</keyword>
<dbReference type="Pfam" id="PF01483">
    <property type="entry name" value="P_proprotein"/>
    <property type="match status" value="1"/>
</dbReference>
<evidence type="ECO:0000256" key="6">
    <source>
        <dbReference type="ARBA" id="ARBA00022837"/>
    </source>
</evidence>
<feature type="signal peptide" evidence="10">
    <location>
        <begin position="1"/>
        <end position="18"/>
    </location>
</feature>
<comment type="similarity">
    <text evidence="1">Belongs to the peptidase S8 family. Furin subfamily.</text>
</comment>
<dbReference type="Proteomes" id="UP001498398">
    <property type="component" value="Unassembled WGS sequence"/>
</dbReference>
<dbReference type="PROSITE" id="PS00137">
    <property type="entry name" value="SUBTILASE_HIS"/>
    <property type="match status" value="1"/>
</dbReference>
<dbReference type="InterPro" id="IPR023828">
    <property type="entry name" value="Peptidase_S8_Ser-AS"/>
</dbReference>
<keyword evidence="3 10" id="KW-0732">Signal</keyword>
<feature type="active site" description="Charge relay system" evidence="7">
    <location>
        <position position="397"/>
    </location>
</feature>
<dbReference type="InterPro" id="IPR036852">
    <property type="entry name" value="Peptidase_S8/S53_dom_sf"/>
</dbReference>
<feature type="transmembrane region" description="Helical" evidence="9">
    <location>
        <begin position="705"/>
        <end position="725"/>
    </location>
</feature>
<accession>A0ABR1JW64</accession>
<feature type="region of interest" description="Disordered" evidence="8">
    <location>
        <begin position="642"/>
        <end position="688"/>
    </location>
</feature>
<protein>
    <submittedName>
        <fullName evidence="12">Pheromone processing endoprotease</fullName>
        <ecNumber evidence="12">3.4.21.61</ecNumber>
    </submittedName>
</protein>
<proteinExistence type="inferred from homology"/>
<dbReference type="PROSITE" id="PS51892">
    <property type="entry name" value="SUBTILASE"/>
    <property type="match status" value="1"/>
</dbReference>
<sequence>MRCLPISLVVLFVYSAASTPSPARRTYHSHDYYVIELDPHHGLSLSEVAQILQVEVVEQAGQLQNHWLVRAEKPEINSRGLNDRVLDTFKNLQSQSLSPRSEHVARHFTSSVKYLSKQEPRQRVKRAPPPISPSSSRTVAERLGIADPLFKDQWHLVNENFPEHMMNVTPIWEMGITGKGVLSSLVDDGLDYTSLDLKDNFDAENSYDFNDHEDLPTPKLWDDHHGTRCAGQVAAGKNTACGLGIAYDSKVAGVRILSGPITDVDEAAALNYGYQDVSIYSCSWGPPDNGESMEGPSQLIKKAVLNGINNGRGGKGSIFVFASGNGAARGDQCNFDGYTNSIYSVTVAAVDHKGLHPPYSEACAANMIVAYSSGSGQHIVTTDKGENKCTSAHGGTSAAAPNAVGVFALAMEVRPDLTWRDIQHLCVETARMINLDDPDWEITAAGRPYSYKYGFGALDAGLFVPAAKEWSLVKPQAWIETPTIQIGNGTMSEDYEYSGGRFISQDEGDNKGVMSVMTITPEMLQENNFEALEHINVKVWISHARRGDVEVVLVSPNGVRSVLASQRNVDKDPNGFPGWTFMSVKHWGENPVGDWILHVSDQGTAGVNGSFLGWNMMFWGSSIDPAKAKPYELPEEVLVFPPPSNGPVTDAPTTTRLPTRPTDHLPTDHGDAPGENTNPAFSTSTPTPDEGYFSDLSNLVSNQKWFFAAIGLVVAFLIGISIFLWRRKVAAKKRRDYESLPGQDEPGLGETEQTRPRRVGGAKELYDAFGEVSDDDDADEETHLTMGGRRISDEHRMSSFHSGFLDDDESEPPTPFNGRLGGSTSTLSLARQYKDDDGPGQ</sequence>
<feature type="chain" id="PRO_5045594162" evidence="10">
    <location>
        <begin position="19"/>
        <end position="841"/>
    </location>
</feature>
<evidence type="ECO:0000256" key="2">
    <source>
        <dbReference type="ARBA" id="ARBA00022670"/>
    </source>
</evidence>
<keyword evidence="13" id="KW-1185">Reference proteome</keyword>
<feature type="region of interest" description="Disordered" evidence="8">
    <location>
        <begin position="735"/>
        <end position="841"/>
    </location>
</feature>
<evidence type="ECO:0000313" key="13">
    <source>
        <dbReference type="Proteomes" id="UP001498398"/>
    </source>
</evidence>
<feature type="active site" description="Charge relay system" evidence="7">
    <location>
        <position position="187"/>
    </location>
</feature>
<dbReference type="GO" id="GO:0004252">
    <property type="term" value="F:serine-type endopeptidase activity"/>
    <property type="evidence" value="ECO:0007669"/>
    <property type="project" value="UniProtKB-EC"/>
</dbReference>
<dbReference type="InterPro" id="IPR008979">
    <property type="entry name" value="Galactose-bd-like_sf"/>
</dbReference>
<keyword evidence="4 7" id="KW-0378">Hydrolase</keyword>
<dbReference type="Pfam" id="PF00082">
    <property type="entry name" value="Peptidase_S8"/>
    <property type="match status" value="1"/>
</dbReference>
<dbReference type="PANTHER" id="PTHR42884">
    <property type="entry name" value="PROPROTEIN CONVERTASE SUBTILISIN/KEXIN-RELATED"/>
    <property type="match status" value="1"/>
</dbReference>
<evidence type="ECO:0000256" key="1">
    <source>
        <dbReference type="ARBA" id="ARBA00005325"/>
    </source>
</evidence>
<feature type="compositionally biased region" description="Polar residues" evidence="8">
    <location>
        <begin position="675"/>
        <end position="687"/>
    </location>
</feature>
<dbReference type="SUPFAM" id="SSF49785">
    <property type="entry name" value="Galactose-binding domain-like"/>
    <property type="match status" value="1"/>
</dbReference>
<evidence type="ECO:0000256" key="9">
    <source>
        <dbReference type="SAM" id="Phobius"/>
    </source>
</evidence>
<dbReference type="PROSITE" id="PS51829">
    <property type="entry name" value="P_HOMO_B"/>
    <property type="match status" value="1"/>
</dbReference>
<dbReference type="InterPro" id="IPR015500">
    <property type="entry name" value="Peptidase_S8_subtilisin-rel"/>
</dbReference>
<dbReference type="Gene3D" id="2.60.120.260">
    <property type="entry name" value="Galactose-binding domain-like"/>
    <property type="match status" value="1"/>
</dbReference>
<name>A0ABR1JW64_9AGAR</name>
<evidence type="ECO:0000259" key="11">
    <source>
        <dbReference type="PROSITE" id="PS51829"/>
    </source>
</evidence>
<gene>
    <name evidence="12" type="primary">KEX2_2</name>
    <name evidence="12" type="ORF">VKT23_004492</name>
</gene>
<dbReference type="InterPro" id="IPR000209">
    <property type="entry name" value="Peptidase_S8/S53_dom"/>
</dbReference>
<keyword evidence="9" id="KW-1133">Transmembrane helix</keyword>
<dbReference type="EMBL" id="JBANRG010000004">
    <property type="protein sequence ID" value="KAK7467438.1"/>
    <property type="molecule type" value="Genomic_DNA"/>
</dbReference>
<evidence type="ECO:0000256" key="7">
    <source>
        <dbReference type="PROSITE-ProRule" id="PRU01240"/>
    </source>
</evidence>
<evidence type="ECO:0000256" key="3">
    <source>
        <dbReference type="ARBA" id="ARBA00022729"/>
    </source>
</evidence>
<feature type="domain" description="P/Homo B" evidence="11">
    <location>
        <begin position="473"/>
        <end position="624"/>
    </location>
</feature>
<evidence type="ECO:0000313" key="12">
    <source>
        <dbReference type="EMBL" id="KAK7467438.1"/>
    </source>
</evidence>
<keyword evidence="9" id="KW-0472">Membrane</keyword>
<dbReference type="PANTHER" id="PTHR42884:SF14">
    <property type="entry name" value="NEUROENDOCRINE CONVERTASE 1"/>
    <property type="match status" value="1"/>
</dbReference>
<dbReference type="Gene3D" id="3.40.50.200">
    <property type="entry name" value="Peptidase S8/S53 domain"/>
    <property type="match status" value="1"/>
</dbReference>
<feature type="compositionally biased region" description="Basic and acidic residues" evidence="8">
    <location>
        <begin position="832"/>
        <end position="841"/>
    </location>
</feature>
<dbReference type="EC" id="3.4.21.61" evidence="12"/>
<keyword evidence="9" id="KW-0812">Transmembrane</keyword>